<dbReference type="EMBL" id="UYRR01010440">
    <property type="protein sequence ID" value="VDK25425.1"/>
    <property type="molecule type" value="Genomic_DNA"/>
</dbReference>
<dbReference type="Proteomes" id="UP000267096">
    <property type="component" value="Unassembled WGS sequence"/>
</dbReference>
<sequence>MKGPVARLTVTNGQLLSVESMGALIESNKHLVLPRLCSQAHFDDLCPVSSRSA</sequence>
<organism evidence="3">
    <name type="scientific">Anisakis simplex</name>
    <name type="common">Herring worm</name>
    <dbReference type="NCBI Taxonomy" id="6269"/>
    <lineage>
        <taxon>Eukaryota</taxon>
        <taxon>Metazoa</taxon>
        <taxon>Ecdysozoa</taxon>
        <taxon>Nematoda</taxon>
        <taxon>Chromadorea</taxon>
        <taxon>Rhabditida</taxon>
        <taxon>Spirurina</taxon>
        <taxon>Ascaridomorpha</taxon>
        <taxon>Ascaridoidea</taxon>
        <taxon>Anisakidae</taxon>
        <taxon>Anisakis</taxon>
        <taxon>Anisakis simplex complex</taxon>
    </lineage>
</organism>
<evidence type="ECO:0000313" key="3">
    <source>
        <dbReference type="WBParaSite" id="ASIM_0000558601-mRNA-1"/>
    </source>
</evidence>
<gene>
    <name evidence="1" type="ORF">ASIM_LOCUS5383</name>
</gene>
<dbReference type="AlphaFoldDB" id="A0A0M3JDA0"/>
<proteinExistence type="predicted"/>
<protein>
    <submittedName>
        <fullName evidence="3">NADH dehydrogenase subunit G</fullName>
    </submittedName>
</protein>
<dbReference type="WBParaSite" id="ASIM_0000558601-mRNA-1">
    <property type="protein sequence ID" value="ASIM_0000558601-mRNA-1"/>
    <property type="gene ID" value="ASIM_0000558601"/>
</dbReference>
<evidence type="ECO:0000313" key="1">
    <source>
        <dbReference type="EMBL" id="VDK25425.1"/>
    </source>
</evidence>
<name>A0A0M3JDA0_ANISI</name>
<dbReference type="OrthoDB" id="10065037at2759"/>
<evidence type="ECO:0000313" key="2">
    <source>
        <dbReference type="Proteomes" id="UP000267096"/>
    </source>
</evidence>
<reference evidence="3" key="1">
    <citation type="submission" date="2017-02" db="UniProtKB">
        <authorList>
            <consortium name="WormBaseParasite"/>
        </authorList>
    </citation>
    <scope>IDENTIFICATION</scope>
</reference>
<accession>A0A0M3JDA0</accession>
<reference evidence="1 2" key="2">
    <citation type="submission" date="2018-11" db="EMBL/GenBank/DDBJ databases">
        <authorList>
            <consortium name="Pathogen Informatics"/>
        </authorList>
    </citation>
    <scope>NUCLEOTIDE SEQUENCE [LARGE SCALE GENOMIC DNA]</scope>
</reference>
<keyword evidence="2" id="KW-1185">Reference proteome</keyword>